<reference evidence="2 3" key="1">
    <citation type="journal article" date="2019" name="Int. J. Syst. Evol. Microbiol.">
        <title>The Global Catalogue of Microorganisms (GCM) 10K type strain sequencing project: providing services to taxonomists for standard genome sequencing and annotation.</title>
        <authorList>
            <consortium name="The Broad Institute Genomics Platform"/>
            <consortium name="The Broad Institute Genome Sequencing Center for Infectious Disease"/>
            <person name="Wu L."/>
            <person name="Ma J."/>
        </authorList>
    </citation>
    <scope>NUCLEOTIDE SEQUENCE [LARGE SCALE GENOMIC DNA]</scope>
    <source>
        <strain evidence="2 3">CGMCC 1.3240</strain>
    </source>
</reference>
<keyword evidence="1" id="KW-0472">Membrane</keyword>
<gene>
    <name evidence="2" type="ORF">ACFQGH_13970</name>
</gene>
<dbReference type="InterPro" id="IPR055713">
    <property type="entry name" value="DUF7289"/>
</dbReference>
<sequence length="238" mass="25442">MADRGVSEALGFVLIFALVVTTLGVVYVTGMAGLTDARDAERVNNAERAFDVLADNVEAITHRDAPSRATEVKLADAGLRVESRDRIAVSVDGGEPIVSTGEVVYDSNMGTDIVYSNGAVLRESAPGTVAVRDPRMSIDGDRAMIHLTDVSGVRSAPVSGDRTVLVRTDHRNTVTRTATDGSHTVTIEVETDRTDAWERTLRSLDDGSSCETSGTNVACTFETDRVYVTKDSLDVAFS</sequence>
<evidence type="ECO:0000256" key="1">
    <source>
        <dbReference type="SAM" id="Phobius"/>
    </source>
</evidence>
<organism evidence="2 3">
    <name type="scientific">Halalkalicoccus tibetensis</name>
    <dbReference type="NCBI Taxonomy" id="175632"/>
    <lineage>
        <taxon>Archaea</taxon>
        <taxon>Methanobacteriati</taxon>
        <taxon>Methanobacteriota</taxon>
        <taxon>Stenosarchaea group</taxon>
        <taxon>Halobacteria</taxon>
        <taxon>Halobacteriales</taxon>
        <taxon>Halococcaceae</taxon>
        <taxon>Halalkalicoccus</taxon>
    </lineage>
</organism>
<dbReference type="RefSeq" id="WP_340604856.1">
    <property type="nucleotide sequence ID" value="NZ_JBBMXV010000004.1"/>
</dbReference>
<dbReference type="Pfam" id="PF23960">
    <property type="entry name" value="DUF7289"/>
    <property type="match status" value="1"/>
</dbReference>
<evidence type="ECO:0000313" key="3">
    <source>
        <dbReference type="Proteomes" id="UP001596312"/>
    </source>
</evidence>
<feature type="transmembrane region" description="Helical" evidence="1">
    <location>
        <begin position="12"/>
        <end position="34"/>
    </location>
</feature>
<name>A0ABD5VBL4_9EURY</name>
<keyword evidence="3" id="KW-1185">Reference proteome</keyword>
<comment type="caution">
    <text evidence="2">The sequence shown here is derived from an EMBL/GenBank/DDBJ whole genome shotgun (WGS) entry which is preliminary data.</text>
</comment>
<proteinExistence type="predicted"/>
<keyword evidence="1" id="KW-0812">Transmembrane</keyword>
<keyword evidence="1" id="KW-1133">Transmembrane helix</keyword>
<protein>
    <recommendedName>
        <fullName evidence="4">Flagellin</fullName>
    </recommendedName>
</protein>
<dbReference type="Proteomes" id="UP001596312">
    <property type="component" value="Unassembled WGS sequence"/>
</dbReference>
<accession>A0ABD5VBL4</accession>
<evidence type="ECO:0000313" key="2">
    <source>
        <dbReference type="EMBL" id="MFC6906299.1"/>
    </source>
</evidence>
<dbReference type="EMBL" id="JBHSXQ010000004">
    <property type="protein sequence ID" value="MFC6906299.1"/>
    <property type="molecule type" value="Genomic_DNA"/>
</dbReference>
<dbReference type="AlphaFoldDB" id="A0ABD5VBL4"/>
<evidence type="ECO:0008006" key="4">
    <source>
        <dbReference type="Google" id="ProtNLM"/>
    </source>
</evidence>